<dbReference type="EMBL" id="JBIMSN010000009">
    <property type="protein sequence ID" value="MFH5227498.1"/>
    <property type="molecule type" value="Genomic_DNA"/>
</dbReference>
<dbReference type="RefSeq" id="WP_395125779.1">
    <property type="nucleotide sequence ID" value="NZ_JBIMSN010000009.1"/>
</dbReference>
<proteinExistence type="inferred from homology"/>
<name>A0ABW7JZ28_9NOCA</name>
<reference evidence="6 7" key="1">
    <citation type="submission" date="2024-10" db="EMBL/GenBank/DDBJ databases">
        <authorList>
            <person name="Riesco R."/>
        </authorList>
    </citation>
    <scope>NUCLEOTIDE SEQUENCE [LARGE SCALE GENOMIC DNA]</scope>
    <source>
        <strain evidence="5 6">NCIMB 15448</strain>
        <strain evidence="4 7">NCIMB 15450</strain>
    </source>
</reference>
<dbReference type="Proteomes" id="UP001609176">
    <property type="component" value="Unassembled WGS sequence"/>
</dbReference>
<gene>
    <name evidence="5" type="ORF">ACHIPV_22540</name>
    <name evidence="4" type="ORF">ACHIRB_02675</name>
</gene>
<dbReference type="PANTHER" id="PTHR42748:SF3">
    <property type="entry name" value="BLL4366 PROTEIN"/>
    <property type="match status" value="1"/>
</dbReference>
<organism evidence="4 7">
    <name type="scientific">Antrihabitans spumae</name>
    <dbReference type="NCBI Taxonomy" id="3373370"/>
    <lineage>
        <taxon>Bacteria</taxon>
        <taxon>Bacillati</taxon>
        <taxon>Actinomycetota</taxon>
        <taxon>Actinomycetes</taxon>
        <taxon>Mycobacteriales</taxon>
        <taxon>Nocardiaceae</taxon>
        <taxon>Antrihabitans</taxon>
    </lineage>
</organism>
<dbReference type="InterPro" id="IPR051164">
    <property type="entry name" value="NmrA-like_oxidored"/>
</dbReference>
<dbReference type="SUPFAM" id="SSF51735">
    <property type="entry name" value="NAD(P)-binding Rossmann-fold domains"/>
    <property type="match status" value="1"/>
</dbReference>
<evidence type="ECO:0000259" key="3">
    <source>
        <dbReference type="Pfam" id="PF05368"/>
    </source>
</evidence>
<evidence type="ECO:0000313" key="5">
    <source>
        <dbReference type="EMBL" id="MFH5244629.1"/>
    </source>
</evidence>
<protein>
    <submittedName>
        <fullName evidence="4">SDR family oxidoreductase</fullName>
    </submittedName>
</protein>
<accession>A0ABW7JZ28</accession>
<evidence type="ECO:0000313" key="6">
    <source>
        <dbReference type="Proteomes" id="UP001609176"/>
    </source>
</evidence>
<dbReference type="PANTHER" id="PTHR42748">
    <property type="entry name" value="NITROGEN METABOLITE REPRESSION PROTEIN NMRA FAMILY MEMBER"/>
    <property type="match status" value="1"/>
</dbReference>
<feature type="domain" description="NmrA-like" evidence="3">
    <location>
        <begin position="2"/>
        <end position="131"/>
    </location>
</feature>
<evidence type="ECO:0000313" key="4">
    <source>
        <dbReference type="EMBL" id="MFH5227498.1"/>
    </source>
</evidence>
<keyword evidence="2" id="KW-0521">NADP</keyword>
<evidence type="ECO:0000256" key="1">
    <source>
        <dbReference type="ARBA" id="ARBA00006328"/>
    </source>
</evidence>
<evidence type="ECO:0000256" key="2">
    <source>
        <dbReference type="ARBA" id="ARBA00022857"/>
    </source>
</evidence>
<comment type="similarity">
    <text evidence="1">Belongs to the NmrA-type oxidoreductase family.</text>
</comment>
<keyword evidence="7" id="KW-1185">Reference proteome</keyword>
<dbReference type="Pfam" id="PF05368">
    <property type="entry name" value="NmrA"/>
    <property type="match status" value="1"/>
</dbReference>
<dbReference type="InterPro" id="IPR036291">
    <property type="entry name" value="NAD(P)-bd_dom_sf"/>
</dbReference>
<evidence type="ECO:0000313" key="7">
    <source>
        <dbReference type="Proteomes" id="UP001609219"/>
    </source>
</evidence>
<dbReference type="EMBL" id="JBIMSP010000047">
    <property type="protein sequence ID" value="MFH5244629.1"/>
    <property type="molecule type" value="Genomic_DNA"/>
</dbReference>
<comment type="caution">
    <text evidence="4">The sequence shown here is derived from an EMBL/GenBank/DDBJ whole genome shotgun (WGS) entry which is preliminary data.</text>
</comment>
<sequence length="241" mass="25360">MTGSTGQLGTPTLEALIAAGHDARGLTRRGGADAIAADLLTGDGVDEGLAGIDTVVHLATTNGKKDLVIAEHLAAAAVRAKVTHLVLVSIVGIDEIPLSFYKQRVRIEEILRSSGVPLTVQRATQFHSLVDSMFSAQRYLPVVIAPSVRFQPIAVDEVATRLAELALGSPRGRVPDIGGPAQRTMRDLHAAWRAATGGKRPAVGLRLPGKLFAAYDAGVNLVPGEAFGHGTFEDYLAAKYN</sequence>
<dbReference type="Proteomes" id="UP001609219">
    <property type="component" value="Unassembled WGS sequence"/>
</dbReference>
<dbReference type="Gene3D" id="3.40.50.720">
    <property type="entry name" value="NAD(P)-binding Rossmann-like Domain"/>
    <property type="match status" value="1"/>
</dbReference>
<dbReference type="InterPro" id="IPR008030">
    <property type="entry name" value="NmrA-like"/>
</dbReference>